<accession>A0A6B0UAV1</accession>
<dbReference type="EMBL" id="GIFC01003203">
    <property type="protein sequence ID" value="MXU85286.1"/>
    <property type="molecule type" value="Transcribed_RNA"/>
</dbReference>
<protein>
    <submittedName>
        <fullName evidence="2">Uncharacterized protein</fullName>
    </submittedName>
</protein>
<proteinExistence type="predicted"/>
<evidence type="ECO:0000313" key="2">
    <source>
        <dbReference type="EMBL" id="MXU85286.1"/>
    </source>
</evidence>
<organism evidence="2">
    <name type="scientific">Ixodes ricinus</name>
    <name type="common">Common tick</name>
    <name type="synonym">Acarus ricinus</name>
    <dbReference type="NCBI Taxonomy" id="34613"/>
    <lineage>
        <taxon>Eukaryota</taxon>
        <taxon>Metazoa</taxon>
        <taxon>Ecdysozoa</taxon>
        <taxon>Arthropoda</taxon>
        <taxon>Chelicerata</taxon>
        <taxon>Arachnida</taxon>
        <taxon>Acari</taxon>
        <taxon>Parasitiformes</taxon>
        <taxon>Ixodida</taxon>
        <taxon>Ixodoidea</taxon>
        <taxon>Ixodidae</taxon>
        <taxon>Ixodinae</taxon>
        <taxon>Ixodes</taxon>
    </lineage>
</organism>
<name>A0A6B0UAV1_IXORI</name>
<reference evidence="2" key="1">
    <citation type="submission" date="2019-12" db="EMBL/GenBank/DDBJ databases">
        <title>An insight into the sialome of adult female Ixodes ricinus ticks feeding for 6 days.</title>
        <authorList>
            <person name="Perner J."/>
            <person name="Ribeiro J.M.C."/>
        </authorList>
    </citation>
    <scope>NUCLEOTIDE SEQUENCE</scope>
    <source>
        <strain evidence="2">Semi-engorged</strain>
        <tissue evidence="2">Salivary glands</tissue>
    </source>
</reference>
<dbReference type="AlphaFoldDB" id="A0A6B0UAV1"/>
<sequence>MSVKQFKPGVSAGWARFLFPLKSGPGCFSLSSREAAVESALCHETPKKADRYDQCLAKCPMNTMNTMNAKHPPGGAARRGSDHSW</sequence>
<feature type="region of interest" description="Disordered" evidence="1">
    <location>
        <begin position="66"/>
        <end position="85"/>
    </location>
</feature>
<evidence type="ECO:0000256" key="1">
    <source>
        <dbReference type="SAM" id="MobiDB-lite"/>
    </source>
</evidence>